<dbReference type="InterPro" id="IPR029064">
    <property type="entry name" value="Ribosomal_eL30-like_sf"/>
</dbReference>
<dbReference type="NCBIfam" id="TIGR00186">
    <property type="entry name" value="rRNA_methyl_3"/>
    <property type="match status" value="1"/>
</dbReference>
<dbReference type="InterPro" id="IPR029028">
    <property type="entry name" value="Alpha/beta_knot_MTases"/>
</dbReference>
<accession>A0ABU5NAG5</accession>
<proteinExistence type="predicted"/>
<name>A0ABU5NAG5_9RICK</name>
<evidence type="ECO:0000313" key="5">
    <source>
        <dbReference type="Proteomes" id="UP001291687"/>
    </source>
</evidence>
<dbReference type="InterPro" id="IPR001537">
    <property type="entry name" value="SpoU_MeTrfase"/>
</dbReference>
<dbReference type="Gene3D" id="3.40.1280.10">
    <property type="match status" value="1"/>
</dbReference>
<dbReference type="Pfam" id="PF08032">
    <property type="entry name" value="SpoU_sub_bind"/>
    <property type="match status" value="1"/>
</dbReference>
<dbReference type="PANTHER" id="PTHR46429">
    <property type="entry name" value="23S RRNA (GUANOSINE-2'-O-)-METHYLTRANSFERASE RLMB"/>
    <property type="match status" value="1"/>
</dbReference>
<evidence type="ECO:0000313" key="4">
    <source>
        <dbReference type="EMBL" id="MEA0970154.1"/>
    </source>
</evidence>
<keyword evidence="2" id="KW-0808">Transferase</keyword>
<sequence length="259" mass="28814">MSRTFLSKSLGIMRIKNKTNVSTRTEYYMYGTHAVLAAAKNSNREIKKIFCLPRFADEFKNKLKNHDVEIVQNDFIIKKVGKDQPHQGVIALVNSVFKNSIDELKFFPTKDRVVILDQISDPQNIGAIIRSAAAFNIDKIILPKDNAPDENASIAKAASGCLELVQIAKVTNIKQTIETLKNKGFWIAGLDSKGQNNLKEIVDIDKVAVIIGSEGKGMRKLTSESCDFLIKIPISEQVESLNASNAASIIFHLLNLHYI</sequence>
<dbReference type="InterPro" id="IPR029026">
    <property type="entry name" value="tRNA_m1G_MTases_N"/>
</dbReference>
<dbReference type="Pfam" id="PF00588">
    <property type="entry name" value="SpoU_methylase"/>
    <property type="match status" value="1"/>
</dbReference>
<dbReference type="InterPro" id="IPR013123">
    <property type="entry name" value="SpoU_subst-bd"/>
</dbReference>
<evidence type="ECO:0000259" key="3">
    <source>
        <dbReference type="SMART" id="SM00967"/>
    </source>
</evidence>
<protein>
    <submittedName>
        <fullName evidence="4">RNA methyltransferase</fullName>
    </submittedName>
</protein>
<dbReference type="EMBL" id="JARJFB010000004">
    <property type="protein sequence ID" value="MEA0970154.1"/>
    <property type="molecule type" value="Genomic_DNA"/>
</dbReference>
<dbReference type="InterPro" id="IPR004441">
    <property type="entry name" value="rRNA_MeTrfase_TrmH"/>
</dbReference>
<comment type="caution">
    <text evidence="4">The sequence shown here is derived from an EMBL/GenBank/DDBJ whole genome shotgun (WGS) entry which is preliminary data.</text>
</comment>
<dbReference type="Gene3D" id="3.30.1330.30">
    <property type="match status" value="1"/>
</dbReference>
<dbReference type="PANTHER" id="PTHR46429:SF1">
    <property type="entry name" value="23S RRNA (GUANOSINE-2'-O-)-METHYLTRANSFERASE RLMB"/>
    <property type="match status" value="1"/>
</dbReference>
<dbReference type="RefSeq" id="WP_322776061.1">
    <property type="nucleotide sequence ID" value="NZ_JARJFB010000004.1"/>
</dbReference>
<dbReference type="Proteomes" id="UP001291687">
    <property type="component" value="Unassembled WGS sequence"/>
</dbReference>
<reference evidence="4 5" key="1">
    <citation type="submission" date="2023-03" db="EMBL/GenBank/DDBJ databases">
        <title>Host association and intracellularity evolved multiple times independently in the Rickettsiales.</title>
        <authorList>
            <person name="Castelli M."/>
            <person name="Nardi T."/>
            <person name="Gammuto L."/>
            <person name="Bellinzona G."/>
            <person name="Sabaneyeva E."/>
            <person name="Potekhin A."/>
            <person name="Serra V."/>
            <person name="Petroni G."/>
            <person name="Sassera D."/>
        </authorList>
    </citation>
    <scope>NUCLEOTIDE SEQUENCE [LARGE SCALE GENOMIC DNA]</scope>
    <source>
        <strain evidence="4 5">Sr 2-6</strain>
    </source>
</reference>
<evidence type="ECO:0000256" key="2">
    <source>
        <dbReference type="ARBA" id="ARBA00022679"/>
    </source>
</evidence>
<dbReference type="SMART" id="SM00967">
    <property type="entry name" value="SpoU_sub_bind"/>
    <property type="match status" value="1"/>
</dbReference>
<dbReference type="CDD" id="cd18103">
    <property type="entry name" value="SpoU-like_RlmB"/>
    <property type="match status" value="1"/>
</dbReference>
<dbReference type="SUPFAM" id="SSF75217">
    <property type="entry name" value="alpha/beta knot"/>
    <property type="match status" value="1"/>
</dbReference>
<dbReference type="GO" id="GO:0008168">
    <property type="term" value="F:methyltransferase activity"/>
    <property type="evidence" value="ECO:0007669"/>
    <property type="project" value="UniProtKB-KW"/>
</dbReference>
<gene>
    <name evidence="4" type="ORF">Megvenef_00104</name>
</gene>
<dbReference type="GO" id="GO:0032259">
    <property type="term" value="P:methylation"/>
    <property type="evidence" value="ECO:0007669"/>
    <property type="project" value="UniProtKB-KW"/>
</dbReference>
<feature type="domain" description="RNA 2-O ribose methyltransferase substrate binding" evidence="3">
    <location>
        <begin position="28"/>
        <end position="99"/>
    </location>
</feature>
<keyword evidence="1 4" id="KW-0489">Methyltransferase</keyword>
<keyword evidence="5" id="KW-1185">Reference proteome</keyword>
<organism evidence="4 5">
    <name type="scientific">Candidatus Megaera venefica</name>
    <dbReference type="NCBI Taxonomy" id="2055910"/>
    <lineage>
        <taxon>Bacteria</taxon>
        <taxon>Pseudomonadati</taxon>
        <taxon>Pseudomonadota</taxon>
        <taxon>Alphaproteobacteria</taxon>
        <taxon>Rickettsiales</taxon>
        <taxon>Rickettsiaceae</taxon>
        <taxon>Candidatus Megaera</taxon>
    </lineage>
</organism>
<dbReference type="SUPFAM" id="SSF55315">
    <property type="entry name" value="L30e-like"/>
    <property type="match status" value="1"/>
</dbReference>
<evidence type="ECO:0000256" key="1">
    <source>
        <dbReference type="ARBA" id="ARBA00022603"/>
    </source>
</evidence>